<dbReference type="GO" id="GO:0005886">
    <property type="term" value="C:plasma membrane"/>
    <property type="evidence" value="ECO:0007669"/>
    <property type="project" value="UniProtKB-SubCell"/>
</dbReference>
<keyword evidence="6 7" id="KW-0472">Membrane</keyword>
<proteinExistence type="inferred from homology"/>
<dbReference type="InterPro" id="IPR029020">
    <property type="entry name" value="Ammonium/urea_transptr"/>
</dbReference>
<keyword evidence="4 7" id="KW-0812">Transmembrane</keyword>
<evidence type="ECO:0000256" key="7">
    <source>
        <dbReference type="SAM" id="Phobius"/>
    </source>
</evidence>
<evidence type="ECO:0000313" key="9">
    <source>
        <dbReference type="Proteomes" id="UP000256838"/>
    </source>
</evidence>
<dbReference type="RefSeq" id="WP_115534948.1">
    <property type="nucleotide sequence ID" value="NZ_QRGA01000009.1"/>
</dbReference>
<dbReference type="EMBL" id="QRGA01000009">
    <property type="protein sequence ID" value="RDU97757.1"/>
    <property type="molecule type" value="Genomic_DNA"/>
</dbReference>
<dbReference type="Proteomes" id="UP000256838">
    <property type="component" value="Unassembled WGS sequence"/>
</dbReference>
<gene>
    <name evidence="8" type="ORF">DWV00_18030</name>
</gene>
<protein>
    <submittedName>
        <fullName evidence="8">Urea transporter</fullName>
    </submittedName>
</protein>
<evidence type="ECO:0000256" key="1">
    <source>
        <dbReference type="ARBA" id="ARBA00004651"/>
    </source>
</evidence>
<accession>A0A3D8JXD0</accession>
<evidence type="ECO:0000256" key="5">
    <source>
        <dbReference type="ARBA" id="ARBA00022989"/>
    </source>
</evidence>
<feature type="transmembrane region" description="Helical" evidence="7">
    <location>
        <begin position="43"/>
        <end position="62"/>
    </location>
</feature>
<keyword evidence="5 7" id="KW-1133">Transmembrane helix</keyword>
<keyword evidence="9" id="KW-1185">Reference proteome</keyword>
<dbReference type="GO" id="GO:0015204">
    <property type="term" value="F:urea transmembrane transporter activity"/>
    <property type="evidence" value="ECO:0007669"/>
    <property type="project" value="InterPro"/>
</dbReference>
<dbReference type="Gene3D" id="1.10.3430.10">
    <property type="entry name" value="Ammonium transporter AmtB like domains"/>
    <property type="match status" value="1"/>
</dbReference>
<reference evidence="8 9" key="1">
    <citation type="submission" date="2018-08" db="EMBL/GenBank/DDBJ databases">
        <title>Paraburkholderia sp. DHOM06 isolated from forest soil.</title>
        <authorList>
            <person name="Gao Z.-H."/>
            <person name="Qiu L.-H."/>
        </authorList>
    </citation>
    <scope>NUCLEOTIDE SEQUENCE [LARGE SCALE GENOMIC DNA]</scope>
    <source>
        <strain evidence="8 9">DHOM06</strain>
    </source>
</reference>
<organism evidence="8 9">
    <name type="scientific">Trinickia dinghuensis</name>
    <dbReference type="NCBI Taxonomy" id="2291023"/>
    <lineage>
        <taxon>Bacteria</taxon>
        <taxon>Pseudomonadati</taxon>
        <taxon>Pseudomonadota</taxon>
        <taxon>Betaproteobacteria</taxon>
        <taxon>Burkholderiales</taxon>
        <taxon>Burkholderiaceae</taxon>
        <taxon>Trinickia</taxon>
    </lineage>
</organism>
<feature type="transmembrane region" description="Helical" evidence="7">
    <location>
        <begin position="123"/>
        <end position="140"/>
    </location>
</feature>
<name>A0A3D8JXD0_9BURK</name>
<evidence type="ECO:0000313" key="8">
    <source>
        <dbReference type="EMBL" id="RDU97757.1"/>
    </source>
</evidence>
<dbReference type="PANTHER" id="PTHR10464:SF4">
    <property type="entry name" value="UREA TRANSPORTER"/>
    <property type="match status" value="1"/>
</dbReference>
<evidence type="ECO:0000256" key="2">
    <source>
        <dbReference type="ARBA" id="ARBA00005914"/>
    </source>
</evidence>
<dbReference type="Pfam" id="PF03253">
    <property type="entry name" value="UT"/>
    <property type="match status" value="1"/>
</dbReference>
<evidence type="ECO:0000256" key="4">
    <source>
        <dbReference type="ARBA" id="ARBA00022692"/>
    </source>
</evidence>
<comment type="similarity">
    <text evidence="2">Belongs to the urea transporter family.</text>
</comment>
<dbReference type="PANTHER" id="PTHR10464">
    <property type="entry name" value="UREA TRANSPORTER"/>
    <property type="match status" value="1"/>
</dbReference>
<feature type="transmembrane region" description="Helical" evidence="7">
    <location>
        <begin position="222"/>
        <end position="244"/>
    </location>
</feature>
<evidence type="ECO:0000256" key="6">
    <source>
        <dbReference type="ARBA" id="ARBA00023136"/>
    </source>
</evidence>
<feature type="transmembrane region" description="Helical" evidence="7">
    <location>
        <begin position="190"/>
        <end position="215"/>
    </location>
</feature>
<sequence length="317" mass="31836">MPAVHDNGPSALRTLLRCMGQTVLQCNALTGACVLAALALCDLKLACAAIIGAVTAHVCAILANYDSAAMRDGLHGFNGVLSAIAAALFIDDTQIALAVALLSAIAATCLAAPLSRRLGARGLAVYSSPCIAVTWGWMLLRSGAHEAVGHSAANLDLGPLYAQAARIRFPLDVLLGTGHAVQLPGGLGDAFAAVAQTVFASGTVPGLLIAAGIALASRRAALYALVGGVTSSAVAWLCGAPIAALHTGIAGFNGALAALALVDQGTVAAPAAAILSALLQQAVAHVGWPTMSAPFVVAVWCVRLCGRAFERGQPFAH</sequence>
<comment type="caution">
    <text evidence="8">The sequence shown here is derived from an EMBL/GenBank/DDBJ whole genome shotgun (WGS) entry which is preliminary data.</text>
</comment>
<keyword evidence="3" id="KW-1003">Cell membrane</keyword>
<dbReference type="AlphaFoldDB" id="A0A3D8JXD0"/>
<comment type="subcellular location">
    <subcellularLocation>
        <location evidence="1">Cell membrane</location>
        <topology evidence="1">Multi-pass membrane protein</topology>
    </subcellularLocation>
</comment>
<dbReference type="InterPro" id="IPR004937">
    <property type="entry name" value="Urea_transporter"/>
</dbReference>
<evidence type="ECO:0000256" key="3">
    <source>
        <dbReference type="ARBA" id="ARBA00022475"/>
    </source>
</evidence>
<dbReference type="OrthoDB" id="9002779at2"/>